<evidence type="ECO:0000256" key="1">
    <source>
        <dbReference type="SAM" id="MobiDB-lite"/>
    </source>
</evidence>
<dbReference type="NCBIfam" id="TIGR02530">
    <property type="entry name" value="flg_new"/>
    <property type="match status" value="1"/>
</dbReference>
<reference evidence="2" key="1">
    <citation type="journal article" date="2014" name="Int. J. Syst. Evol. Microbiol.">
        <title>Complete genome sequence of Corynebacterium casei LMG S-19264T (=DSM 44701T), isolated from a smear-ripened cheese.</title>
        <authorList>
            <consortium name="US DOE Joint Genome Institute (JGI-PGF)"/>
            <person name="Walter F."/>
            <person name="Albersmeier A."/>
            <person name="Kalinowski J."/>
            <person name="Ruckert C."/>
        </authorList>
    </citation>
    <scope>NUCLEOTIDE SEQUENCE</scope>
    <source>
        <strain evidence="2">JCM 15325</strain>
    </source>
</reference>
<dbReference type="InterPro" id="IPR013367">
    <property type="entry name" value="Flagellar_put"/>
</dbReference>
<comment type="caution">
    <text evidence="2">The sequence shown here is derived from an EMBL/GenBank/DDBJ whole genome shotgun (WGS) entry which is preliminary data.</text>
</comment>
<evidence type="ECO:0000313" key="2">
    <source>
        <dbReference type="EMBL" id="GGL44072.1"/>
    </source>
</evidence>
<dbReference type="Pfam" id="PF12611">
    <property type="entry name" value="Flagellar_put"/>
    <property type="match status" value="1"/>
</dbReference>
<accession>A0A917RY86</accession>
<protein>
    <recommendedName>
        <fullName evidence="4">Flagellar operon protein</fullName>
    </recommendedName>
</protein>
<keyword evidence="3" id="KW-1185">Reference proteome</keyword>
<dbReference type="EMBL" id="BMOK01000002">
    <property type="protein sequence ID" value="GGL44072.1"/>
    <property type="molecule type" value="Genomic_DNA"/>
</dbReference>
<name>A0A917RY86_9BACL</name>
<organism evidence="2 3">
    <name type="scientific">Sporolactobacillus putidus</name>
    <dbReference type="NCBI Taxonomy" id="492735"/>
    <lineage>
        <taxon>Bacteria</taxon>
        <taxon>Bacillati</taxon>
        <taxon>Bacillota</taxon>
        <taxon>Bacilli</taxon>
        <taxon>Bacillales</taxon>
        <taxon>Sporolactobacillaceae</taxon>
        <taxon>Sporolactobacillus</taxon>
    </lineage>
</organism>
<proteinExistence type="predicted"/>
<dbReference type="Proteomes" id="UP000654670">
    <property type="component" value="Unassembled WGS sequence"/>
</dbReference>
<dbReference type="RefSeq" id="WP_188801507.1">
    <property type="nucleotide sequence ID" value="NZ_BMOK01000002.1"/>
</dbReference>
<dbReference type="AlphaFoldDB" id="A0A917RY86"/>
<feature type="compositionally biased region" description="Basic and acidic residues" evidence="1">
    <location>
        <begin position="19"/>
        <end position="33"/>
    </location>
</feature>
<sequence length="131" mass="14869">MNPIERYAYYPPSVVGEGAIERRTDSDRQKESSSFKQTLTEELNQLPVKLTKHAKDRFIQRNIHLSSQDWNQIYLKMKQAGKMGIGDSLVLTRKAALVVNAPRNMVITAMDLQEASSHIFTNINGTIVINH</sequence>
<gene>
    <name evidence="2" type="ORF">GCM10007968_05030</name>
</gene>
<feature type="region of interest" description="Disordered" evidence="1">
    <location>
        <begin position="18"/>
        <end position="37"/>
    </location>
</feature>
<evidence type="ECO:0008006" key="4">
    <source>
        <dbReference type="Google" id="ProtNLM"/>
    </source>
</evidence>
<evidence type="ECO:0000313" key="3">
    <source>
        <dbReference type="Proteomes" id="UP000654670"/>
    </source>
</evidence>
<reference evidence="2" key="2">
    <citation type="submission" date="2020-09" db="EMBL/GenBank/DDBJ databases">
        <authorList>
            <person name="Sun Q."/>
            <person name="Ohkuma M."/>
        </authorList>
    </citation>
    <scope>NUCLEOTIDE SEQUENCE</scope>
    <source>
        <strain evidence="2">JCM 15325</strain>
    </source>
</reference>